<dbReference type="WBParaSite" id="HPBE_0002250501-mRNA-1">
    <property type="protein sequence ID" value="HPBE_0002250501-mRNA-1"/>
    <property type="gene ID" value="HPBE_0002250501"/>
</dbReference>
<protein>
    <submittedName>
        <fullName evidence="3">Wiskott-Aldrich syndrome protein family member</fullName>
    </submittedName>
</protein>
<dbReference type="AlphaFoldDB" id="A0A183GIN5"/>
<reference evidence="3" key="1">
    <citation type="submission" date="2019-09" db="UniProtKB">
        <authorList>
            <consortium name="WormBaseParasite"/>
        </authorList>
    </citation>
    <scope>IDENTIFICATION</scope>
</reference>
<keyword evidence="2" id="KW-1185">Reference proteome</keyword>
<evidence type="ECO:0000313" key="2">
    <source>
        <dbReference type="Proteomes" id="UP000050761"/>
    </source>
</evidence>
<sequence length="127" mass="13730">LIAAAAELGDTQPQSTLVRAAPRLRDAELRPSSVTNRVGGLLPSFVDSRDCRLAERDIDRLDRALDRMEHRNDASTLKKTKPPPPPRKPCCSKDGLPPSSVVSLPPPMPLSESGPLVFSRAPTITDV</sequence>
<organism evidence="2 3">
    <name type="scientific">Heligmosomoides polygyrus</name>
    <name type="common">Parasitic roundworm</name>
    <dbReference type="NCBI Taxonomy" id="6339"/>
    <lineage>
        <taxon>Eukaryota</taxon>
        <taxon>Metazoa</taxon>
        <taxon>Ecdysozoa</taxon>
        <taxon>Nematoda</taxon>
        <taxon>Chromadorea</taxon>
        <taxon>Rhabditida</taxon>
        <taxon>Rhabditina</taxon>
        <taxon>Rhabditomorpha</taxon>
        <taxon>Strongyloidea</taxon>
        <taxon>Heligmosomidae</taxon>
        <taxon>Heligmosomoides</taxon>
    </lineage>
</organism>
<dbReference type="Proteomes" id="UP000050761">
    <property type="component" value="Unassembled WGS sequence"/>
</dbReference>
<evidence type="ECO:0000313" key="3">
    <source>
        <dbReference type="WBParaSite" id="HPBE_0002250501-mRNA-1"/>
    </source>
</evidence>
<name>A0A183GIN5_HELPZ</name>
<accession>A0A183GIN5</accession>
<evidence type="ECO:0000256" key="1">
    <source>
        <dbReference type="SAM" id="MobiDB-lite"/>
    </source>
</evidence>
<proteinExistence type="predicted"/>
<feature type="region of interest" description="Disordered" evidence="1">
    <location>
        <begin position="67"/>
        <end position="127"/>
    </location>
</feature>